<sequence length="85" mass="9620">MTVLTSDSLKEIMQVVAHDPELAFDDNFLDTEFGEYDFDSLAVLELVTRIQKQCNLTIPDDVLEKLATPRDLLDYVSQQVGVSKK</sequence>
<keyword evidence="2" id="KW-0597">Phosphoprotein</keyword>
<name>A0A6G9YYS2_9NOCA</name>
<dbReference type="SMART" id="SM00823">
    <property type="entry name" value="PKS_PP"/>
    <property type="match status" value="1"/>
</dbReference>
<evidence type="ECO:0000313" key="5">
    <source>
        <dbReference type="Proteomes" id="UP000500953"/>
    </source>
</evidence>
<dbReference type="PROSITE" id="PS50075">
    <property type="entry name" value="CARRIER"/>
    <property type="match status" value="1"/>
</dbReference>
<evidence type="ECO:0000259" key="3">
    <source>
        <dbReference type="PROSITE" id="PS50075"/>
    </source>
</evidence>
<dbReference type="InterPro" id="IPR020806">
    <property type="entry name" value="PKS_PP-bd"/>
</dbReference>
<protein>
    <submittedName>
        <fullName evidence="4">Acyl carrier protein</fullName>
    </submittedName>
</protein>
<dbReference type="InterPro" id="IPR036736">
    <property type="entry name" value="ACP-like_sf"/>
</dbReference>
<evidence type="ECO:0000313" key="4">
    <source>
        <dbReference type="EMBL" id="QIS18465.1"/>
    </source>
</evidence>
<evidence type="ECO:0000256" key="2">
    <source>
        <dbReference type="ARBA" id="ARBA00022553"/>
    </source>
</evidence>
<dbReference type="RefSeq" id="WP_167485796.1">
    <property type="nucleotide sequence ID" value="NZ_CP046173.1"/>
</dbReference>
<evidence type="ECO:0000256" key="1">
    <source>
        <dbReference type="ARBA" id="ARBA00022450"/>
    </source>
</evidence>
<organism evidence="4 5">
    <name type="scientific">Nocardia terpenica</name>
    <dbReference type="NCBI Taxonomy" id="455432"/>
    <lineage>
        <taxon>Bacteria</taxon>
        <taxon>Bacillati</taxon>
        <taxon>Actinomycetota</taxon>
        <taxon>Actinomycetes</taxon>
        <taxon>Mycobacteriales</taxon>
        <taxon>Nocardiaceae</taxon>
        <taxon>Nocardia</taxon>
    </lineage>
</organism>
<dbReference type="AlphaFoldDB" id="A0A6G9YYS2"/>
<keyword evidence="1" id="KW-0596">Phosphopantetheine</keyword>
<feature type="domain" description="Carrier" evidence="3">
    <location>
        <begin position="3"/>
        <end position="80"/>
    </location>
</feature>
<dbReference type="GO" id="GO:0031177">
    <property type="term" value="F:phosphopantetheine binding"/>
    <property type="evidence" value="ECO:0007669"/>
    <property type="project" value="InterPro"/>
</dbReference>
<dbReference type="InterPro" id="IPR009081">
    <property type="entry name" value="PP-bd_ACP"/>
</dbReference>
<dbReference type="EMBL" id="CP046173">
    <property type="protein sequence ID" value="QIS18465.1"/>
    <property type="molecule type" value="Genomic_DNA"/>
</dbReference>
<accession>A0A6G9YYS2</accession>
<dbReference type="SUPFAM" id="SSF47336">
    <property type="entry name" value="ACP-like"/>
    <property type="match status" value="1"/>
</dbReference>
<dbReference type="Pfam" id="PF00550">
    <property type="entry name" value="PP-binding"/>
    <property type="match status" value="1"/>
</dbReference>
<dbReference type="Gene3D" id="1.10.1200.10">
    <property type="entry name" value="ACP-like"/>
    <property type="match status" value="1"/>
</dbReference>
<reference evidence="4 5" key="1">
    <citation type="journal article" date="2019" name="ACS Chem. Biol.">
        <title>Identification and Mobilization of a Cryptic Antibiotic Biosynthesis Gene Locus from a Human-Pathogenic Nocardia Isolate.</title>
        <authorList>
            <person name="Herisse M."/>
            <person name="Ishida K."/>
            <person name="Porter J.L."/>
            <person name="Howden B."/>
            <person name="Hertweck C."/>
            <person name="Stinear T.P."/>
            <person name="Pidot S.J."/>
        </authorList>
    </citation>
    <scope>NUCLEOTIDE SEQUENCE [LARGE SCALE GENOMIC DNA]</scope>
    <source>
        <strain evidence="4 5">AUSMDU00012715</strain>
    </source>
</reference>
<gene>
    <name evidence="4" type="ORF">F6W96_09380</name>
</gene>
<dbReference type="Proteomes" id="UP000500953">
    <property type="component" value="Chromosome"/>
</dbReference>
<proteinExistence type="predicted"/>